<organism evidence="1 2">
    <name type="scientific">Candidatus Regiella insecticola 5.15</name>
    <dbReference type="NCBI Taxonomy" id="1005043"/>
    <lineage>
        <taxon>Bacteria</taxon>
        <taxon>Pseudomonadati</taxon>
        <taxon>Pseudomonadota</taxon>
        <taxon>Gammaproteobacteria</taxon>
        <taxon>Enterobacterales</taxon>
        <taxon>Enterobacteriaceae</taxon>
        <taxon>aphid secondary symbionts</taxon>
        <taxon>Candidatus Regiella</taxon>
    </lineage>
</organism>
<keyword evidence="2" id="KW-1185">Reference proteome</keyword>
<sequence length="28" mass="2882">MNKTILVLNVLALSISLAIAPTTATALE</sequence>
<evidence type="ECO:0000313" key="1">
    <source>
        <dbReference type="EMBL" id="EGY28781.1"/>
    </source>
</evidence>
<name>G2GZM4_9ENTR</name>
<reference evidence="1 2" key="1">
    <citation type="journal article" date="2012" name="Genome Res.">
        <title>Genomic basis of endosymbiont-conferred protection against an insect parasitoid.</title>
        <authorList>
            <person name="Hansen A.K."/>
            <person name="Vorburger C."/>
            <person name="Moran N.A."/>
        </authorList>
    </citation>
    <scope>NUCLEOTIDE SEQUENCE [LARGE SCALE GENOMIC DNA]</scope>
    <source>
        <strain evidence="2">R5.15</strain>
    </source>
</reference>
<feature type="non-terminal residue" evidence="1">
    <location>
        <position position="28"/>
    </location>
</feature>
<comment type="caution">
    <text evidence="1">The sequence shown here is derived from an EMBL/GenBank/DDBJ whole genome shotgun (WGS) entry which is preliminary data.</text>
</comment>
<dbReference type="AlphaFoldDB" id="G2GZM4"/>
<accession>G2GZM4</accession>
<dbReference type="Proteomes" id="UP000004116">
    <property type="component" value="Unassembled WGS sequence"/>
</dbReference>
<dbReference type="EMBL" id="AGCA01000307">
    <property type="protein sequence ID" value="EGY28781.1"/>
    <property type="molecule type" value="Genomic_DNA"/>
</dbReference>
<gene>
    <name evidence="1" type="ORF">Rin_00012470</name>
</gene>
<evidence type="ECO:0000313" key="2">
    <source>
        <dbReference type="Proteomes" id="UP000004116"/>
    </source>
</evidence>
<proteinExistence type="predicted"/>
<protein>
    <submittedName>
        <fullName evidence="1">Uncharacterized protein</fullName>
    </submittedName>
</protein>